<dbReference type="GO" id="GO:0016020">
    <property type="term" value="C:membrane"/>
    <property type="evidence" value="ECO:0007669"/>
    <property type="project" value="UniProtKB-SubCell"/>
</dbReference>
<keyword evidence="7" id="KW-0496">Mitochondrion</keyword>
<dbReference type="InterPro" id="IPR007274">
    <property type="entry name" value="Cop_transporter"/>
</dbReference>
<keyword evidence="1 4" id="KW-0812">Transmembrane</keyword>
<evidence type="ECO:0000256" key="3">
    <source>
        <dbReference type="ARBA" id="ARBA00023136"/>
    </source>
</evidence>
<comment type="similarity">
    <text evidence="4">Belongs to the copper transporter (Ctr) (TC 1.A.56) family. SLC31A subfamily.</text>
</comment>
<evidence type="ECO:0000256" key="5">
    <source>
        <dbReference type="SAM" id="MobiDB-lite"/>
    </source>
</evidence>
<evidence type="ECO:0000256" key="1">
    <source>
        <dbReference type="ARBA" id="ARBA00022692"/>
    </source>
</evidence>
<dbReference type="PANTHER" id="PTHR12483">
    <property type="entry name" value="SOLUTE CARRIER FAMILY 31 COPPER TRANSPORTERS"/>
    <property type="match status" value="1"/>
</dbReference>
<feature type="transmembrane region" description="Helical" evidence="4">
    <location>
        <begin position="87"/>
        <end position="107"/>
    </location>
</feature>
<feature type="compositionally biased region" description="Low complexity" evidence="5">
    <location>
        <begin position="33"/>
        <end position="50"/>
    </location>
</feature>
<keyword evidence="4" id="KW-0187">Copper transport</keyword>
<dbReference type="GO" id="GO:0005375">
    <property type="term" value="F:copper ion transmembrane transporter activity"/>
    <property type="evidence" value="ECO:0007669"/>
    <property type="project" value="UniProtKB-UniRule"/>
</dbReference>
<dbReference type="Pfam" id="PF04145">
    <property type="entry name" value="Ctr"/>
    <property type="match status" value="1"/>
</dbReference>
<dbReference type="AlphaFoldDB" id="A0A3P3YNL7"/>
<evidence type="ECO:0000313" key="7">
    <source>
        <dbReference type="EMBL" id="SPR01805.1"/>
    </source>
</evidence>
<keyword evidence="4" id="KW-0406">Ion transport</keyword>
<dbReference type="Proteomes" id="UP000290189">
    <property type="component" value="Unassembled WGS sequence"/>
</dbReference>
<keyword evidence="6" id="KW-0732">Signal</keyword>
<name>A0A3P3YNL7_PLABS</name>
<keyword evidence="4" id="KW-0813">Transport</keyword>
<evidence type="ECO:0000256" key="6">
    <source>
        <dbReference type="SAM" id="SignalP"/>
    </source>
</evidence>
<feature type="region of interest" description="Disordered" evidence="5">
    <location>
        <begin position="33"/>
        <end position="53"/>
    </location>
</feature>
<feature type="chain" id="PRO_5018263861" description="Copper transport protein" evidence="6">
    <location>
        <begin position="25"/>
        <end position="187"/>
    </location>
</feature>
<geneLocation type="mitochondrion" evidence="7"/>
<sequence length="187" mass="19931">MASSQLRVAVVAVLVACLAIGVSPACPCPRSRPAADGGGAPVQQQGVQPVGPDPGHGGGCGTFHVWDGKTPIGVLFPFWTVKTTTEYIVSMIVIFILAFLYEGLLNVQQVCDRRMQSGTKASKYTASQQLLRAALHTLRVFSSLMLMLVFMLFEWGLAIALVVGAGVGFFVFSTSDTPQNVQRSSCH</sequence>
<evidence type="ECO:0000313" key="8">
    <source>
        <dbReference type="Proteomes" id="UP000290189"/>
    </source>
</evidence>
<organism evidence="7 8">
    <name type="scientific">Plasmodiophora brassicae</name>
    <name type="common">Clubroot disease agent</name>
    <dbReference type="NCBI Taxonomy" id="37360"/>
    <lineage>
        <taxon>Eukaryota</taxon>
        <taxon>Sar</taxon>
        <taxon>Rhizaria</taxon>
        <taxon>Endomyxa</taxon>
        <taxon>Phytomyxea</taxon>
        <taxon>Plasmodiophorida</taxon>
        <taxon>Plasmodiophoridae</taxon>
        <taxon>Plasmodiophora</taxon>
    </lineage>
</organism>
<keyword evidence="2 4" id="KW-1133">Transmembrane helix</keyword>
<accession>A0A3P3YNL7</accession>
<gene>
    <name evidence="7" type="ORF">PLBR_LOCUS9020</name>
</gene>
<feature type="transmembrane region" description="Helical" evidence="4">
    <location>
        <begin position="144"/>
        <end position="172"/>
    </location>
</feature>
<reference evidence="7 8" key="1">
    <citation type="submission" date="2018-03" db="EMBL/GenBank/DDBJ databases">
        <authorList>
            <person name="Fogelqvist J."/>
        </authorList>
    </citation>
    <scope>NUCLEOTIDE SEQUENCE [LARGE SCALE GENOMIC DNA]</scope>
</reference>
<evidence type="ECO:0000256" key="4">
    <source>
        <dbReference type="RuleBase" id="RU367022"/>
    </source>
</evidence>
<protein>
    <recommendedName>
        <fullName evidence="4">Copper transport protein</fullName>
    </recommendedName>
</protein>
<feature type="signal peptide" evidence="6">
    <location>
        <begin position="1"/>
        <end position="24"/>
    </location>
</feature>
<keyword evidence="4" id="KW-0186">Copper</keyword>
<dbReference type="EMBL" id="OVEO01000019">
    <property type="protein sequence ID" value="SPR01805.1"/>
    <property type="molecule type" value="Genomic_DNA"/>
</dbReference>
<proteinExistence type="inferred from homology"/>
<keyword evidence="3 4" id="KW-0472">Membrane</keyword>
<evidence type="ECO:0000256" key="2">
    <source>
        <dbReference type="ARBA" id="ARBA00022989"/>
    </source>
</evidence>
<comment type="subcellular location">
    <subcellularLocation>
        <location evidence="4">Membrane</location>
        <topology evidence="4">Multi-pass membrane protein</topology>
    </subcellularLocation>
</comment>